<dbReference type="InterPro" id="IPR020058">
    <property type="entry name" value="Glu/Gln-tRNA-synth_Ib_cat-dom"/>
</dbReference>
<dbReference type="InterPro" id="IPR008925">
    <property type="entry name" value="aa_tRNA-synth_I_cd-bd_sf"/>
</dbReference>
<dbReference type="InterPro" id="IPR004527">
    <property type="entry name" value="Glu-tRNA-ligase_bac/mito"/>
</dbReference>
<dbReference type="Pfam" id="PF00749">
    <property type="entry name" value="tRNA-synt_1c"/>
    <property type="match status" value="1"/>
</dbReference>
<evidence type="ECO:0000256" key="8">
    <source>
        <dbReference type="ARBA" id="ARBA00023146"/>
    </source>
</evidence>
<dbReference type="InterPro" id="IPR049940">
    <property type="entry name" value="GluQ/Sye"/>
</dbReference>
<keyword evidence="15" id="KW-1185">Reference proteome</keyword>
<dbReference type="NCBIfam" id="TIGR00464">
    <property type="entry name" value="gltX_bact"/>
    <property type="match status" value="1"/>
</dbReference>
<dbReference type="Gene3D" id="1.10.10.350">
    <property type="match status" value="1"/>
</dbReference>
<dbReference type="FunFam" id="3.40.50.620:FF:000045">
    <property type="entry name" value="Glutamate--tRNA ligase, mitochondrial"/>
    <property type="match status" value="1"/>
</dbReference>
<dbReference type="CDD" id="cd00808">
    <property type="entry name" value="GluRS_core"/>
    <property type="match status" value="1"/>
</dbReference>
<evidence type="ECO:0000256" key="2">
    <source>
        <dbReference type="ARBA" id="ARBA00007894"/>
    </source>
</evidence>
<evidence type="ECO:0000256" key="9">
    <source>
        <dbReference type="ARBA" id="ARBA00030865"/>
    </source>
</evidence>
<evidence type="ECO:0000259" key="13">
    <source>
        <dbReference type="Pfam" id="PF00749"/>
    </source>
</evidence>
<evidence type="ECO:0000256" key="10">
    <source>
        <dbReference type="ARBA" id="ARBA00072917"/>
    </source>
</evidence>
<dbReference type="GO" id="GO:0005524">
    <property type="term" value="F:ATP binding"/>
    <property type="evidence" value="ECO:0007669"/>
    <property type="project" value="UniProtKB-KW"/>
</dbReference>
<keyword evidence="4 11" id="KW-0436">Ligase</keyword>
<dbReference type="EC" id="6.1.1.17" evidence="3"/>
<keyword evidence="5 11" id="KW-0547">Nucleotide-binding</keyword>
<dbReference type="SUPFAM" id="SSF52374">
    <property type="entry name" value="Nucleotidylyl transferase"/>
    <property type="match status" value="1"/>
</dbReference>
<dbReference type="SUPFAM" id="SSF48163">
    <property type="entry name" value="An anticodon-binding domain of class I aminoacyl-tRNA synthetases"/>
    <property type="match status" value="1"/>
</dbReference>
<evidence type="ECO:0000256" key="11">
    <source>
        <dbReference type="RuleBase" id="RU363037"/>
    </source>
</evidence>
<organism evidence="14 15">
    <name type="scientific">Cercophora newfieldiana</name>
    <dbReference type="NCBI Taxonomy" id="92897"/>
    <lineage>
        <taxon>Eukaryota</taxon>
        <taxon>Fungi</taxon>
        <taxon>Dikarya</taxon>
        <taxon>Ascomycota</taxon>
        <taxon>Pezizomycotina</taxon>
        <taxon>Sordariomycetes</taxon>
        <taxon>Sordariomycetidae</taxon>
        <taxon>Sordariales</taxon>
        <taxon>Lasiosphaeriaceae</taxon>
        <taxon>Cercophora</taxon>
    </lineage>
</organism>
<reference evidence="14" key="1">
    <citation type="submission" date="2023-06" db="EMBL/GenBank/DDBJ databases">
        <title>Genome-scale phylogeny and comparative genomics of the fungal order Sordariales.</title>
        <authorList>
            <consortium name="Lawrence Berkeley National Laboratory"/>
            <person name="Hensen N."/>
            <person name="Bonometti L."/>
            <person name="Westerberg I."/>
            <person name="Brannstrom I.O."/>
            <person name="Guillou S."/>
            <person name="Cros-Aarteil S."/>
            <person name="Calhoun S."/>
            <person name="Haridas S."/>
            <person name="Kuo A."/>
            <person name="Mondo S."/>
            <person name="Pangilinan J."/>
            <person name="Riley R."/>
            <person name="Labutti K."/>
            <person name="Andreopoulos B."/>
            <person name="Lipzen A."/>
            <person name="Chen C."/>
            <person name="Yanf M."/>
            <person name="Daum C."/>
            <person name="Ng V."/>
            <person name="Clum A."/>
            <person name="Steindorff A."/>
            <person name="Ohm R."/>
            <person name="Martin F."/>
            <person name="Silar P."/>
            <person name="Natvig D."/>
            <person name="Lalanne C."/>
            <person name="Gautier V."/>
            <person name="Ament-Velasquez S.L."/>
            <person name="Kruys A."/>
            <person name="Hutchinson M.I."/>
            <person name="Powell A.J."/>
            <person name="Barry K."/>
            <person name="Miller A.N."/>
            <person name="Grigoriev I.V."/>
            <person name="Debuchy R."/>
            <person name="Gladieux P."/>
            <person name="Thoren M.H."/>
            <person name="Johannesson H."/>
        </authorList>
    </citation>
    <scope>NUCLEOTIDE SEQUENCE</scope>
    <source>
        <strain evidence="14">SMH2532-1</strain>
    </source>
</reference>
<dbReference type="PANTHER" id="PTHR43311">
    <property type="entry name" value="GLUTAMATE--TRNA LIGASE"/>
    <property type="match status" value="1"/>
</dbReference>
<dbReference type="Proteomes" id="UP001174936">
    <property type="component" value="Unassembled WGS sequence"/>
</dbReference>
<dbReference type="GO" id="GO:0004818">
    <property type="term" value="F:glutamate-tRNA ligase activity"/>
    <property type="evidence" value="ECO:0007669"/>
    <property type="project" value="UniProtKB-EC"/>
</dbReference>
<evidence type="ECO:0000256" key="5">
    <source>
        <dbReference type="ARBA" id="ARBA00022741"/>
    </source>
</evidence>
<sequence length="503" mass="56522">MHLGGLRTALFNYLLARRTGGQFILRIEDTDQVRTVPGAEQKLLDDLKWAGIEWHEGPDVGGPYGPYRQSDRLPLYTKHAQRLIDEGKAYRCFCSQEDLTNQSKLRHEKGEPTHYPGTCRSVSPEESEDRASKGESFVVRFRSSPTPVAVDDIVYQTFKKKTPEDDYIIIKSDGFPTYHFANVVDDKHMNITHVIRGAEWLVSTPKHVELYHAFGWEPPQFAHVGLLVDSASQKLSKRHGAIAELSTYQDRNTIPSALLNFLLLLGWSKDPSIKSDVLTMEGMIKNFSLKFTRGDIKVAFKKLDFFQNSALQRLRQTGNPEWPAFEREYYLRPITTHIQTLISAQQSNPPSSSPPKTNPRPSSPPPSSAPPSPANRIQFTASPERSIRETLAHVWTEELEKLPGDEEGWAEALEDTHLQERVKRATGYQVFKEKEGKPAAEMPGYKLLRWALVGGKPGGTVWKVMALLGKEETGRRLVVAGEVADEALREGVMGHGKVDEASV</sequence>
<dbReference type="AlphaFoldDB" id="A0AA39Y5Y5"/>
<evidence type="ECO:0000256" key="4">
    <source>
        <dbReference type="ARBA" id="ARBA00022598"/>
    </source>
</evidence>
<feature type="region of interest" description="Disordered" evidence="12">
    <location>
        <begin position="343"/>
        <end position="383"/>
    </location>
</feature>
<evidence type="ECO:0000256" key="1">
    <source>
        <dbReference type="ARBA" id="ARBA00004173"/>
    </source>
</evidence>
<evidence type="ECO:0000256" key="6">
    <source>
        <dbReference type="ARBA" id="ARBA00022840"/>
    </source>
</evidence>
<keyword evidence="8 11" id="KW-0030">Aminoacyl-tRNA synthetase</keyword>
<evidence type="ECO:0000313" key="14">
    <source>
        <dbReference type="EMBL" id="KAK0646548.1"/>
    </source>
</evidence>
<accession>A0AA39Y5Y5</accession>
<evidence type="ECO:0000256" key="7">
    <source>
        <dbReference type="ARBA" id="ARBA00022917"/>
    </source>
</evidence>
<keyword evidence="7 11" id="KW-0648">Protein biosynthesis</keyword>
<comment type="similarity">
    <text evidence="2">Belongs to the class-I aminoacyl-tRNA synthetase family. Glutamate--tRNA ligase type 1 subfamily.</text>
</comment>
<dbReference type="GO" id="GO:0005739">
    <property type="term" value="C:mitochondrion"/>
    <property type="evidence" value="ECO:0007669"/>
    <property type="project" value="UniProtKB-SubCell"/>
</dbReference>
<feature type="domain" description="Glutamyl/glutaminyl-tRNA synthetase class Ib catalytic" evidence="13">
    <location>
        <begin position="1"/>
        <end position="292"/>
    </location>
</feature>
<dbReference type="InterPro" id="IPR020751">
    <property type="entry name" value="aa-tRNA-synth_I_codon-bd_sub2"/>
</dbReference>
<dbReference type="PRINTS" id="PR00987">
    <property type="entry name" value="TRNASYNTHGLU"/>
</dbReference>
<dbReference type="InterPro" id="IPR000924">
    <property type="entry name" value="Glu/Gln-tRNA-synth"/>
</dbReference>
<dbReference type="GO" id="GO:0006424">
    <property type="term" value="P:glutamyl-tRNA aminoacylation"/>
    <property type="evidence" value="ECO:0007669"/>
    <property type="project" value="InterPro"/>
</dbReference>
<evidence type="ECO:0000313" key="15">
    <source>
        <dbReference type="Proteomes" id="UP001174936"/>
    </source>
</evidence>
<feature type="compositionally biased region" description="Pro residues" evidence="12">
    <location>
        <begin position="351"/>
        <end position="373"/>
    </location>
</feature>
<evidence type="ECO:0000256" key="12">
    <source>
        <dbReference type="SAM" id="MobiDB-lite"/>
    </source>
</evidence>
<comment type="subcellular location">
    <subcellularLocation>
        <location evidence="1">Mitochondrion</location>
    </subcellularLocation>
</comment>
<dbReference type="InterPro" id="IPR033910">
    <property type="entry name" value="GluRS_core"/>
</dbReference>
<dbReference type="EMBL" id="JAULSV010000004">
    <property type="protein sequence ID" value="KAK0646548.1"/>
    <property type="molecule type" value="Genomic_DNA"/>
</dbReference>
<dbReference type="Gene3D" id="3.40.50.620">
    <property type="entry name" value="HUPs"/>
    <property type="match status" value="1"/>
</dbReference>
<proteinExistence type="inferred from homology"/>
<dbReference type="GO" id="GO:0000049">
    <property type="term" value="F:tRNA binding"/>
    <property type="evidence" value="ECO:0007669"/>
    <property type="project" value="InterPro"/>
</dbReference>
<dbReference type="InterPro" id="IPR014729">
    <property type="entry name" value="Rossmann-like_a/b/a_fold"/>
</dbReference>
<evidence type="ECO:0000256" key="3">
    <source>
        <dbReference type="ARBA" id="ARBA00012835"/>
    </source>
</evidence>
<dbReference type="PANTHER" id="PTHR43311:SF2">
    <property type="entry name" value="GLUTAMATE--TRNA LIGASE, MITOCHONDRIAL-RELATED"/>
    <property type="match status" value="1"/>
</dbReference>
<dbReference type="GO" id="GO:0008270">
    <property type="term" value="F:zinc ion binding"/>
    <property type="evidence" value="ECO:0007669"/>
    <property type="project" value="InterPro"/>
</dbReference>
<feature type="region of interest" description="Disordered" evidence="12">
    <location>
        <begin position="104"/>
        <end position="131"/>
    </location>
</feature>
<gene>
    <name evidence="14" type="ORF">B0T16DRAFT_413706</name>
</gene>
<comment type="caution">
    <text evidence="14">The sequence shown here is derived from an EMBL/GenBank/DDBJ whole genome shotgun (WGS) entry which is preliminary data.</text>
</comment>
<keyword evidence="6 11" id="KW-0067">ATP-binding</keyword>
<protein>
    <recommendedName>
        <fullName evidence="10">Glutamate--tRNA ligase, mitochondrial</fullName>
        <ecNumber evidence="3">6.1.1.17</ecNumber>
    </recommendedName>
    <alternativeName>
        <fullName evidence="9">Glutamyl-tRNA synthetase</fullName>
    </alternativeName>
</protein>
<name>A0AA39Y5Y5_9PEZI</name>